<evidence type="ECO:0000313" key="1">
    <source>
        <dbReference type="EMBL" id="CAC50828.1"/>
    </source>
</evidence>
<dbReference type="GeneID" id="803738"/>
<dbReference type="AlphaFoldDB" id="Q94Z16"/>
<reference evidence="1" key="1">
    <citation type="journal article" date="2001" name="J. Mol. Evol.">
        <title>The complete sequence of a brown algal mitochondrial genome, the ectocarpale Pylaiella littoralis (L.) Kjellm.</title>
        <authorList>
            <person name="Oudot M.P."/>
            <person name="Fontaine J.M."/>
            <person name="Rousvoal S."/>
            <person name="Kloareg B."/>
            <person name="Loiseaux-de Goer S."/>
        </authorList>
    </citation>
    <scope>NUCLEOTIDE SEQUENCE</scope>
</reference>
<dbReference type="RefSeq" id="NP_150387.1">
    <property type="nucleotide sequence ID" value="NC_003055.1"/>
</dbReference>
<sequence length="261" mass="30310">MQKFNIYLNHTKVFGSLPGYSVGQLVSFDNRRNMTTVTGSNGAFNRETFDQWSDSSAFLFFCLRDLRNTHVASLDNPEVPRIPYYLLYTSKEIRDIIDATFARWDFETDDSLADENARRNDLLPEAYKLSAEYYQEVYYYGFPFGPETRFLSAKGGSEELMSAAQTALIFTMITSIEKSLKLKRSEEKRDSHLIEDIGFHMDSILFRMEFGLSGCEKIGLRIYFDSCEESVVFYTELKKKYRLSQRRKDLSGYRSPPNNIP</sequence>
<keyword evidence="1" id="KW-0496">Mitochondrion</keyword>
<proteinExistence type="predicted"/>
<organism evidence="1">
    <name type="scientific">Pylaiella littoralis</name>
    <name type="common">Seaweed</name>
    <name type="synonym">Conferva littoralis</name>
    <dbReference type="NCBI Taxonomy" id="2885"/>
    <lineage>
        <taxon>Eukaryota</taxon>
        <taxon>Sar</taxon>
        <taxon>Stramenopiles</taxon>
        <taxon>Ochrophyta</taxon>
        <taxon>PX clade</taxon>
        <taxon>Phaeophyceae</taxon>
        <taxon>Ectocarpales</taxon>
        <taxon>Acinetosporaceae</taxon>
        <taxon>Pylaiella</taxon>
    </lineage>
</organism>
<dbReference type="EMBL" id="AJ277126">
    <property type="protein sequence ID" value="CAC50828.1"/>
    <property type="molecule type" value="Genomic_DNA"/>
</dbReference>
<accession>Q94Z16</accession>
<geneLocation type="mitochondrion" evidence="1"/>
<protein>
    <submittedName>
        <fullName evidence="1">Uncharacterized protein</fullName>
    </submittedName>
</protein>
<gene>
    <name evidence="1" type="primary">orf261</name>
</gene>
<name>Q94Z16_PYLLI</name>